<evidence type="ECO:0000313" key="2">
    <source>
        <dbReference type="EMBL" id="MCB5199174.1"/>
    </source>
</evidence>
<reference evidence="2" key="1">
    <citation type="submission" date="2021-10" db="EMBL/GenBank/DDBJ databases">
        <title>Loktanella gaetbuli sp. nov., isolated from a tidal flat.</title>
        <authorList>
            <person name="Park S."/>
            <person name="Yoon J.-H."/>
        </authorList>
    </citation>
    <scope>NUCLEOTIDE SEQUENCE</scope>
    <source>
        <strain evidence="2">TSTF-M6</strain>
    </source>
</reference>
<dbReference type="RefSeq" id="WP_226747978.1">
    <property type="nucleotide sequence ID" value="NZ_JAJATZ010000003.1"/>
</dbReference>
<dbReference type="Pfam" id="PF02602">
    <property type="entry name" value="HEM4"/>
    <property type="match status" value="1"/>
</dbReference>
<feature type="domain" description="Tetrapyrrole biosynthesis uroporphyrinogen III synthase" evidence="1">
    <location>
        <begin position="48"/>
        <end position="217"/>
    </location>
</feature>
<sequence length="233" mass="23862">MDPILIISRPAPKGTAFVAQLTAMLDRQPGVIMAPAFDIVPTGAPVPKDGGVIFTSANAVAFAPLGMGRKAWCVGQATSHAARARGYRTLVAEGDAAALIALILSQRPTGPLWHLAGAHRRGDVGETLRDAGLTCETVVLYSQIALPPPIPLIDAAAGNAPLIAPVFSPRSASILALPDRLAPLFVVAMSNAVADAVSVHRPDGVVVAAAPDTPHMLGATRALWSEIAGTGNA</sequence>
<gene>
    <name evidence="2" type="ORF">LGQ03_07970</name>
</gene>
<dbReference type="InterPro" id="IPR003754">
    <property type="entry name" value="4pyrrol_synth_uPrphyn_synth"/>
</dbReference>
<dbReference type="Gene3D" id="3.40.50.10090">
    <property type="match status" value="1"/>
</dbReference>
<keyword evidence="3" id="KW-1185">Reference proteome</keyword>
<dbReference type="CDD" id="cd06578">
    <property type="entry name" value="HemD"/>
    <property type="match status" value="1"/>
</dbReference>
<accession>A0ABS8BTW1</accession>
<evidence type="ECO:0000313" key="3">
    <source>
        <dbReference type="Proteomes" id="UP001138961"/>
    </source>
</evidence>
<comment type="caution">
    <text evidence="2">The sequence shown here is derived from an EMBL/GenBank/DDBJ whole genome shotgun (WGS) entry which is preliminary data.</text>
</comment>
<dbReference type="EMBL" id="JAJATZ010000003">
    <property type="protein sequence ID" value="MCB5199174.1"/>
    <property type="molecule type" value="Genomic_DNA"/>
</dbReference>
<evidence type="ECO:0000259" key="1">
    <source>
        <dbReference type="Pfam" id="PF02602"/>
    </source>
</evidence>
<name>A0ABS8BTW1_9RHOB</name>
<dbReference type="SUPFAM" id="SSF69618">
    <property type="entry name" value="HemD-like"/>
    <property type="match status" value="1"/>
</dbReference>
<organism evidence="2 3">
    <name type="scientific">Loktanella gaetbuli</name>
    <dbReference type="NCBI Taxonomy" id="2881335"/>
    <lineage>
        <taxon>Bacteria</taxon>
        <taxon>Pseudomonadati</taxon>
        <taxon>Pseudomonadota</taxon>
        <taxon>Alphaproteobacteria</taxon>
        <taxon>Rhodobacterales</taxon>
        <taxon>Roseobacteraceae</taxon>
        <taxon>Loktanella</taxon>
    </lineage>
</organism>
<dbReference type="Proteomes" id="UP001138961">
    <property type="component" value="Unassembled WGS sequence"/>
</dbReference>
<protein>
    <submittedName>
        <fullName evidence="2">Uroporphyrinogen-III synthase</fullName>
    </submittedName>
</protein>
<proteinExistence type="predicted"/>
<dbReference type="InterPro" id="IPR036108">
    <property type="entry name" value="4pyrrol_syn_uPrphyn_synt_sf"/>
</dbReference>